<feature type="chain" id="PRO_5043354975" evidence="2">
    <location>
        <begin position="27"/>
        <end position="354"/>
    </location>
</feature>
<dbReference type="Pfam" id="PF11617">
    <property type="entry name" value="Cu-binding_MopE"/>
    <property type="match status" value="1"/>
</dbReference>
<dbReference type="Gene3D" id="2.115.10.10">
    <property type="entry name" value="Tachylectin 2"/>
    <property type="match status" value="1"/>
</dbReference>
<evidence type="ECO:0000256" key="1">
    <source>
        <dbReference type="SAM" id="MobiDB-lite"/>
    </source>
</evidence>
<evidence type="ECO:0000313" key="4">
    <source>
        <dbReference type="Proteomes" id="UP000249799"/>
    </source>
</evidence>
<dbReference type="PROSITE" id="PS51257">
    <property type="entry name" value="PROKAR_LIPOPROTEIN"/>
    <property type="match status" value="1"/>
</dbReference>
<feature type="compositionally biased region" description="Acidic residues" evidence="1">
    <location>
        <begin position="62"/>
        <end position="73"/>
    </location>
</feature>
<evidence type="ECO:0000256" key="2">
    <source>
        <dbReference type="SAM" id="SignalP"/>
    </source>
</evidence>
<dbReference type="PROSITE" id="PS00018">
    <property type="entry name" value="EF_HAND_1"/>
    <property type="match status" value="1"/>
</dbReference>
<dbReference type="AlphaFoldDB" id="A0A2Z4FPH4"/>
<reference evidence="3 4" key="1">
    <citation type="submission" date="2018-06" db="EMBL/GenBank/DDBJ databases">
        <title>Lujinxingia sediminis gen. nov. sp. nov., a new facultative anaerobic member of the class Deltaproteobacteria, and proposal of Lujinxingaceae fam. nov.</title>
        <authorList>
            <person name="Guo L.-Y."/>
            <person name="Li C.-M."/>
            <person name="Wang S."/>
            <person name="Du Z.-J."/>
        </authorList>
    </citation>
    <scope>NUCLEOTIDE SEQUENCE [LARGE SCALE GENOMIC DNA]</scope>
    <source>
        <strain evidence="3 4">FA350</strain>
    </source>
</reference>
<feature type="region of interest" description="Disordered" evidence="1">
    <location>
        <begin position="62"/>
        <end position="84"/>
    </location>
</feature>
<dbReference type="EMBL" id="CP030032">
    <property type="protein sequence ID" value="AWV90899.1"/>
    <property type="molecule type" value="Genomic_DNA"/>
</dbReference>
<dbReference type="KEGG" id="bsed:DN745_16845"/>
<organism evidence="3 4">
    <name type="scientific">Bradymonas sediminis</name>
    <dbReference type="NCBI Taxonomy" id="1548548"/>
    <lineage>
        <taxon>Bacteria</taxon>
        <taxon>Deltaproteobacteria</taxon>
        <taxon>Bradymonadales</taxon>
        <taxon>Bradymonadaceae</taxon>
        <taxon>Bradymonas</taxon>
    </lineage>
</organism>
<feature type="signal peptide" evidence="2">
    <location>
        <begin position="1"/>
        <end position="26"/>
    </location>
</feature>
<accession>A0A2Z4FPH4</accession>
<keyword evidence="2" id="KW-0732">Signal</keyword>
<dbReference type="InterPro" id="IPR021655">
    <property type="entry name" value="Put_metal-bd"/>
</dbReference>
<dbReference type="Proteomes" id="UP000249799">
    <property type="component" value="Chromosome"/>
</dbReference>
<dbReference type="InterPro" id="IPR018247">
    <property type="entry name" value="EF_Hand_1_Ca_BS"/>
</dbReference>
<evidence type="ECO:0000313" key="3">
    <source>
        <dbReference type="EMBL" id="AWV90899.1"/>
    </source>
</evidence>
<proteinExistence type="predicted"/>
<dbReference type="OrthoDB" id="5492733at2"/>
<name>A0A2Z4FPH4_9DELT</name>
<sequence length="354" mass="37857">MTDYRRSTKYAAFALSLAFIAAGLGACSDDDAAGKNGVVCEADELYDQLNDTCVSRDNAVEEDAGFSDTDEQGDISGDPDATGDVDEEDVIDMAECDKDNDGALSIDCGGMDCDDNNPAVSPFLNEVCDNLDNNCSGTVNGGIECTFYAHTRDALYKVDPFAKTLSKVSDVPGLQDIDTHPDGTLFGIKHDGVYRYDSWGDYWIKQGSFGRDIGDSNGLAIDQEGTAYITSDDKIYSANLMSGRATFVGQTGNFKSSGDCVVDKGNTLYMTSKEEDQMDTLVELSKDTGAGTPVGEMGAIGFEKVYSLTAAWGTLYGLNSNGQLIEINQRDGTGSLIHTFPDKSFWGAASTPNR</sequence>
<protein>
    <submittedName>
        <fullName evidence="3">Uncharacterized protein</fullName>
    </submittedName>
</protein>
<gene>
    <name evidence="3" type="ORF">DN745_16845</name>
</gene>
<dbReference type="RefSeq" id="WP_111336656.1">
    <property type="nucleotide sequence ID" value="NZ_CP030032.1"/>
</dbReference>
<keyword evidence="4" id="KW-1185">Reference proteome</keyword>
<dbReference type="SUPFAM" id="SSF63829">
    <property type="entry name" value="Calcium-dependent phosphotriesterase"/>
    <property type="match status" value="1"/>
</dbReference>